<dbReference type="Gene3D" id="3.30.565.60">
    <property type="match status" value="1"/>
</dbReference>
<dbReference type="PANTHER" id="PTHR30595:SF6">
    <property type="entry name" value="SCHLAFEN ALBA-2 DOMAIN-CONTAINING PROTEIN"/>
    <property type="match status" value="1"/>
</dbReference>
<dbReference type="InterPro" id="IPR025139">
    <property type="entry name" value="DUF4062"/>
</dbReference>
<keyword evidence="1" id="KW-0812">Transmembrane</keyword>
<dbReference type="Pfam" id="PF13749">
    <property type="entry name" value="HATPase_c_4"/>
    <property type="match status" value="1"/>
</dbReference>
<feature type="domain" description="Solute-binding protein family 3/N-terminal" evidence="2">
    <location>
        <begin position="479"/>
        <end position="697"/>
    </location>
</feature>
<name>A0A8J3Q6D9_9ACTN</name>
<dbReference type="RefSeq" id="WP_203907892.1">
    <property type="nucleotide sequence ID" value="NZ_BONY01000010.1"/>
</dbReference>
<keyword evidence="4" id="KW-1185">Reference proteome</keyword>
<dbReference type="Pfam" id="PF13271">
    <property type="entry name" value="DUF4062"/>
    <property type="match status" value="1"/>
</dbReference>
<keyword evidence="1" id="KW-1133">Transmembrane helix</keyword>
<dbReference type="SUPFAM" id="SSF53850">
    <property type="entry name" value="Periplasmic binding protein-like II"/>
    <property type="match status" value="1"/>
</dbReference>
<dbReference type="PANTHER" id="PTHR30595">
    <property type="entry name" value="GLPR-RELATED TRANSCRIPTIONAL REPRESSOR"/>
    <property type="match status" value="1"/>
</dbReference>
<reference evidence="3" key="1">
    <citation type="submission" date="2021-01" db="EMBL/GenBank/DDBJ databases">
        <title>Whole genome shotgun sequence of Rhizocola hellebori NBRC 109834.</title>
        <authorList>
            <person name="Komaki H."/>
            <person name="Tamura T."/>
        </authorList>
    </citation>
    <scope>NUCLEOTIDE SEQUENCE</scope>
    <source>
        <strain evidence="3">NBRC 109834</strain>
    </source>
</reference>
<dbReference type="Pfam" id="PF00497">
    <property type="entry name" value="SBP_bac_3"/>
    <property type="match status" value="1"/>
</dbReference>
<organism evidence="3 4">
    <name type="scientific">Rhizocola hellebori</name>
    <dbReference type="NCBI Taxonomy" id="1392758"/>
    <lineage>
        <taxon>Bacteria</taxon>
        <taxon>Bacillati</taxon>
        <taxon>Actinomycetota</taxon>
        <taxon>Actinomycetes</taxon>
        <taxon>Micromonosporales</taxon>
        <taxon>Micromonosporaceae</taxon>
        <taxon>Rhizocola</taxon>
    </lineage>
</organism>
<dbReference type="AlphaFoldDB" id="A0A8J3Q6D9"/>
<protein>
    <recommendedName>
        <fullName evidence="2">Solute-binding protein family 3/N-terminal domain-containing protein</fullName>
    </recommendedName>
</protein>
<dbReference type="Proteomes" id="UP000612899">
    <property type="component" value="Unassembled WGS sequence"/>
</dbReference>
<accession>A0A8J3Q6D9</accession>
<evidence type="ECO:0000259" key="2">
    <source>
        <dbReference type="SMART" id="SM00062"/>
    </source>
</evidence>
<gene>
    <name evidence="3" type="ORF">Rhe02_20620</name>
</gene>
<sequence length="713" mass="78390">MGQVLLKQRVFVSHTADMADYPREVSYVQAVIAAANRAGLVPVDMSHFPAREGKPVDYCLERVRETELYVGVIGFRYGSLVPGTTISFTEAEFDEAGIAGRERFIFLLDDNAPIPTSLVDPDRRNVEAFRRKLRDNANVIVATFDTVAKLELEVLHAFTSYLQRTGAATLNGGISAEANSADEASYMDRVAKATYFSSRRVADFRAKMLPDIAGNIPQLMEAEEFLQQSNLYRDGHLTNAGVLLFGEDPEAVMPHAMAQCARFDGLTKTSPLEARNIRGTVPELIEQAREFVAAQCLRGQAPSSTDAYAGHVYDLPMIAVREIIANAFVHRDYERTDSCVHIRVFADRVEVVNPGTWGYPQTVPDGKYKLHQLIQEPSRRNFRLATVLRWSALVEGEGTGVIRAIEDSKRSGVPEPSATLANNLVTVTVSRQQHKPPNRWLQYRRRLPFAVAGLALSVVLALLVVPTWFAPAPPVFGSTVNIGVYSSSPGWSSQDQAGGRSGFDYDLANWLGQYLGFTPVFVDVTTSSRESKLQTGQVSLVIANYVITDSRREQVDFAGPYMMTPQGLLTRASDQANYRDLADVTGKTICAVAGTVSQQILPAGVAVKAQSTRDQCLNDLRVGRVDMVTSDQLLLYGLQRTNGDLSVSDLSFGPPVRYGVGLPKGDMRKCRVITDALKAFMDNGYWDAIFAKNLPGIAPQNYKPNSAVLDVCR</sequence>
<evidence type="ECO:0000313" key="4">
    <source>
        <dbReference type="Proteomes" id="UP000612899"/>
    </source>
</evidence>
<dbReference type="InterPro" id="IPR001638">
    <property type="entry name" value="Solute-binding_3/MltF_N"/>
</dbReference>
<evidence type="ECO:0000256" key="1">
    <source>
        <dbReference type="SAM" id="Phobius"/>
    </source>
</evidence>
<keyword evidence="1" id="KW-0472">Membrane</keyword>
<feature type="transmembrane region" description="Helical" evidence="1">
    <location>
        <begin position="447"/>
        <end position="469"/>
    </location>
</feature>
<evidence type="ECO:0000313" key="3">
    <source>
        <dbReference type="EMBL" id="GIH03995.1"/>
    </source>
</evidence>
<dbReference type="EMBL" id="BONY01000010">
    <property type="protein sequence ID" value="GIH03995.1"/>
    <property type="molecule type" value="Genomic_DNA"/>
</dbReference>
<dbReference type="SMART" id="SM00062">
    <property type="entry name" value="PBPb"/>
    <property type="match status" value="1"/>
</dbReference>
<proteinExistence type="predicted"/>
<comment type="caution">
    <text evidence="3">The sequence shown here is derived from an EMBL/GenBank/DDBJ whole genome shotgun (WGS) entry which is preliminary data.</text>
</comment>
<dbReference type="Gene3D" id="3.40.190.10">
    <property type="entry name" value="Periplasmic binding protein-like II"/>
    <property type="match status" value="2"/>
</dbReference>
<dbReference type="InterPro" id="IPR038475">
    <property type="entry name" value="RecG_C_sf"/>
</dbReference>